<dbReference type="AlphaFoldDB" id="D8R226"/>
<feature type="compositionally biased region" description="Low complexity" evidence="1">
    <location>
        <begin position="513"/>
        <end position="528"/>
    </location>
</feature>
<dbReference type="STRING" id="88036.D8R226"/>
<feature type="compositionally biased region" description="Basic and acidic residues" evidence="1">
    <location>
        <begin position="410"/>
        <end position="419"/>
    </location>
</feature>
<proteinExistence type="predicted"/>
<name>D8R226_SELML</name>
<feature type="compositionally biased region" description="Low complexity" evidence="1">
    <location>
        <begin position="238"/>
        <end position="251"/>
    </location>
</feature>
<feature type="compositionally biased region" description="Polar residues" evidence="1">
    <location>
        <begin position="378"/>
        <end position="393"/>
    </location>
</feature>
<dbReference type="eggNOG" id="KOG2789">
    <property type="taxonomic scope" value="Eukaryota"/>
</dbReference>
<gene>
    <name evidence="2" type="ORF">SELMODRAFT_451557</name>
</gene>
<organism evidence="3">
    <name type="scientific">Selaginella moellendorffii</name>
    <name type="common">Spikemoss</name>
    <dbReference type="NCBI Taxonomy" id="88036"/>
    <lineage>
        <taxon>Eukaryota</taxon>
        <taxon>Viridiplantae</taxon>
        <taxon>Streptophyta</taxon>
        <taxon>Embryophyta</taxon>
        <taxon>Tracheophyta</taxon>
        <taxon>Lycopodiopsida</taxon>
        <taxon>Selaginellales</taxon>
        <taxon>Selaginellaceae</taxon>
        <taxon>Selaginella</taxon>
    </lineage>
</organism>
<dbReference type="EMBL" id="GL377570">
    <property type="protein sequence ID" value="EFJ33995.1"/>
    <property type="molecule type" value="Genomic_DNA"/>
</dbReference>
<dbReference type="InParanoid" id="D8R226"/>
<keyword evidence="3" id="KW-1185">Reference proteome</keyword>
<reference evidence="2 3" key="1">
    <citation type="journal article" date="2011" name="Science">
        <title>The Selaginella genome identifies genetic changes associated with the evolution of vascular plants.</title>
        <authorList>
            <person name="Banks J.A."/>
            <person name="Nishiyama T."/>
            <person name="Hasebe M."/>
            <person name="Bowman J.L."/>
            <person name="Gribskov M."/>
            <person name="dePamphilis C."/>
            <person name="Albert V.A."/>
            <person name="Aono N."/>
            <person name="Aoyama T."/>
            <person name="Ambrose B.A."/>
            <person name="Ashton N.W."/>
            <person name="Axtell M.J."/>
            <person name="Barker E."/>
            <person name="Barker M.S."/>
            <person name="Bennetzen J.L."/>
            <person name="Bonawitz N.D."/>
            <person name="Chapple C."/>
            <person name="Cheng C."/>
            <person name="Correa L.G."/>
            <person name="Dacre M."/>
            <person name="DeBarry J."/>
            <person name="Dreyer I."/>
            <person name="Elias M."/>
            <person name="Engstrom E.M."/>
            <person name="Estelle M."/>
            <person name="Feng L."/>
            <person name="Finet C."/>
            <person name="Floyd S.K."/>
            <person name="Frommer W.B."/>
            <person name="Fujita T."/>
            <person name="Gramzow L."/>
            <person name="Gutensohn M."/>
            <person name="Harholt J."/>
            <person name="Hattori M."/>
            <person name="Heyl A."/>
            <person name="Hirai T."/>
            <person name="Hiwatashi Y."/>
            <person name="Ishikawa M."/>
            <person name="Iwata M."/>
            <person name="Karol K.G."/>
            <person name="Koehler B."/>
            <person name="Kolukisaoglu U."/>
            <person name="Kubo M."/>
            <person name="Kurata T."/>
            <person name="Lalonde S."/>
            <person name="Li K."/>
            <person name="Li Y."/>
            <person name="Litt A."/>
            <person name="Lyons E."/>
            <person name="Manning G."/>
            <person name="Maruyama T."/>
            <person name="Michael T.P."/>
            <person name="Mikami K."/>
            <person name="Miyazaki S."/>
            <person name="Morinaga S."/>
            <person name="Murata T."/>
            <person name="Mueller-Roeber B."/>
            <person name="Nelson D.R."/>
            <person name="Obara M."/>
            <person name="Oguri Y."/>
            <person name="Olmstead R.G."/>
            <person name="Onodera N."/>
            <person name="Petersen B.L."/>
            <person name="Pils B."/>
            <person name="Prigge M."/>
            <person name="Rensing S.A."/>
            <person name="Riano-Pachon D.M."/>
            <person name="Roberts A.W."/>
            <person name="Sato Y."/>
            <person name="Scheller H.V."/>
            <person name="Schulz B."/>
            <person name="Schulz C."/>
            <person name="Shakirov E.V."/>
            <person name="Shibagaki N."/>
            <person name="Shinohara N."/>
            <person name="Shippen D.E."/>
            <person name="Soerensen I."/>
            <person name="Sotooka R."/>
            <person name="Sugimoto N."/>
            <person name="Sugita M."/>
            <person name="Sumikawa N."/>
            <person name="Tanurdzic M."/>
            <person name="Theissen G."/>
            <person name="Ulvskov P."/>
            <person name="Wakazuki S."/>
            <person name="Weng J.K."/>
            <person name="Willats W.W."/>
            <person name="Wipf D."/>
            <person name="Wolf P.G."/>
            <person name="Yang L."/>
            <person name="Zimmer A.D."/>
            <person name="Zhu Q."/>
            <person name="Mitros T."/>
            <person name="Hellsten U."/>
            <person name="Loque D."/>
            <person name="Otillar R."/>
            <person name="Salamov A."/>
            <person name="Schmutz J."/>
            <person name="Shapiro H."/>
            <person name="Lindquist E."/>
            <person name="Lucas S."/>
            <person name="Rokhsar D."/>
            <person name="Grigoriev I.V."/>
        </authorList>
    </citation>
    <scope>NUCLEOTIDE SEQUENCE [LARGE SCALE GENOMIC DNA]</scope>
</reference>
<dbReference type="HOGENOM" id="CLU_032010_0_0_1"/>
<dbReference type="PANTHER" id="PTHR31315">
    <property type="entry name" value="PROTEIN SIP5"/>
    <property type="match status" value="1"/>
</dbReference>
<feature type="region of interest" description="Disordered" evidence="1">
    <location>
        <begin position="495"/>
        <end position="528"/>
    </location>
</feature>
<dbReference type="KEGG" id="smo:SELMODRAFT_451557"/>
<dbReference type="Gramene" id="EFJ33995">
    <property type="protein sequence ID" value="EFJ33995"/>
    <property type="gene ID" value="SELMODRAFT_451557"/>
</dbReference>
<dbReference type="OrthoDB" id="21471at2759"/>
<evidence type="ECO:0000313" key="3">
    <source>
        <dbReference type="Proteomes" id="UP000001514"/>
    </source>
</evidence>
<dbReference type="Proteomes" id="UP000001514">
    <property type="component" value="Unassembled WGS sequence"/>
</dbReference>
<feature type="region of interest" description="Disordered" evidence="1">
    <location>
        <begin position="362"/>
        <end position="423"/>
    </location>
</feature>
<dbReference type="InterPro" id="IPR039301">
    <property type="entry name" value="Sip5/DA2"/>
</dbReference>
<feature type="compositionally biased region" description="Low complexity" evidence="1">
    <location>
        <begin position="168"/>
        <end position="177"/>
    </location>
</feature>
<evidence type="ECO:0000313" key="2">
    <source>
        <dbReference type="EMBL" id="EFJ33995.1"/>
    </source>
</evidence>
<sequence>MGNKFARRRAQIDDRYTRPQGLYQHKDVDHKKLRRLIIDAKLAPCYPGAEDAAIDLDECPICFLHYPSLNRSKCCTKGICTECFLQVKSPNSTRPTQCPFCKTPNYAVEYLGAKTLEEKGVEQAEEQKVIEAKIRIRRQQEIQDEEARLQRQEQAPREGSPIVAVAAGEAEQETTTTPEERSQEPALPLERSWDPWTNADGNTAIGYPQTDIFTYPSRSDSESPWQQGGQRDSNRHNTFSSTSARNSSSFNARRRGAAWSNSSSGDGPGYAPYNRDEDFDLDLEDIMVMEAIWLSIQEQGNQRPIDSISEHPFPSALNGLQYEIQDSPLTNLEPSEIRGRRGSVTGGFASAIAALAERQVTGNTGGMEPAGESDAESNDSGAVSNAHGSSETQSLEEHIRIVSGTDESLTEEKTEKSSVEESGVEAAAMALTTLRATGSNTNTSMTSTNTSNNNENLTRWIRRGMSVEASPDALLDQGSEVVEAGTSFCSSVPSLLPWEAPEEDDPGNGGGAASAAATGTNGSNPGGAAALLQPGAVAANDSAASTASVVPESFEEQMMLAMALSLAEAQALQAKHGGSKAT</sequence>
<feature type="region of interest" description="Disordered" evidence="1">
    <location>
        <begin position="168"/>
        <end position="273"/>
    </location>
</feature>
<feature type="compositionally biased region" description="Polar residues" evidence="1">
    <location>
        <begin position="216"/>
        <end position="231"/>
    </location>
</feature>
<accession>D8R226</accession>
<dbReference type="PANTHER" id="PTHR31315:SF1">
    <property type="entry name" value="PROTEIN SIP5"/>
    <property type="match status" value="1"/>
</dbReference>
<dbReference type="FunCoup" id="D8R226">
    <property type="interactions" value="1852"/>
</dbReference>
<dbReference type="OMA" id="KQMRGNN"/>
<evidence type="ECO:0008006" key="4">
    <source>
        <dbReference type="Google" id="ProtNLM"/>
    </source>
</evidence>
<protein>
    <recommendedName>
        <fullName evidence="4">RING-type domain-containing protein</fullName>
    </recommendedName>
</protein>
<evidence type="ECO:0000256" key="1">
    <source>
        <dbReference type="SAM" id="MobiDB-lite"/>
    </source>
</evidence>